<evidence type="ECO:0000259" key="10">
    <source>
        <dbReference type="Pfam" id="PF10509"/>
    </source>
</evidence>
<dbReference type="InterPro" id="IPR006206">
    <property type="entry name" value="Mevalonate/galactokinase"/>
</dbReference>
<dbReference type="GO" id="GO:0004335">
    <property type="term" value="F:galactokinase activity"/>
    <property type="evidence" value="ECO:0007669"/>
    <property type="project" value="UniProtKB-EC"/>
</dbReference>
<keyword evidence="5" id="KW-0067">ATP-binding</keyword>
<dbReference type="InterPro" id="IPR006203">
    <property type="entry name" value="GHMP_knse_ATP-bd_CS"/>
</dbReference>
<dbReference type="PROSITE" id="PS00106">
    <property type="entry name" value="GALACTOKINASE"/>
    <property type="match status" value="1"/>
</dbReference>
<evidence type="ECO:0000256" key="2">
    <source>
        <dbReference type="ARBA" id="ARBA00022679"/>
    </source>
</evidence>
<evidence type="ECO:0000259" key="9">
    <source>
        <dbReference type="Pfam" id="PF08544"/>
    </source>
</evidence>
<dbReference type="PROSITE" id="PS00627">
    <property type="entry name" value="GHMP_KINASES_ATP"/>
    <property type="match status" value="1"/>
</dbReference>
<evidence type="ECO:0000313" key="11">
    <source>
        <dbReference type="EMBL" id="MFD1815343.1"/>
    </source>
</evidence>
<dbReference type="PRINTS" id="PR00473">
    <property type="entry name" value="GALCTOKINASE"/>
</dbReference>
<reference evidence="12" key="1">
    <citation type="journal article" date="2019" name="Int. J. Syst. Evol. Microbiol.">
        <title>The Global Catalogue of Microorganisms (GCM) 10K type strain sequencing project: providing services to taxonomists for standard genome sequencing and annotation.</title>
        <authorList>
            <consortium name="The Broad Institute Genomics Platform"/>
            <consortium name="The Broad Institute Genome Sequencing Center for Infectious Disease"/>
            <person name="Wu L."/>
            <person name="Ma J."/>
        </authorList>
    </citation>
    <scope>NUCLEOTIDE SEQUENCE [LARGE SCALE GENOMIC DNA]</scope>
    <source>
        <strain evidence="12">DT72</strain>
    </source>
</reference>
<name>A0ABW4PB22_9NOCA</name>
<protein>
    <recommendedName>
        <fullName evidence="7">Galactokinase</fullName>
        <ecNumber evidence="7">2.7.1.6</ecNumber>
    </recommendedName>
</protein>
<keyword evidence="2 11" id="KW-0808">Transferase</keyword>
<evidence type="ECO:0000256" key="3">
    <source>
        <dbReference type="ARBA" id="ARBA00022741"/>
    </source>
</evidence>
<comment type="caution">
    <text evidence="11">The sequence shown here is derived from an EMBL/GenBank/DDBJ whole genome shotgun (WGS) entry which is preliminary data.</text>
</comment>
<dbReference type="InterPro" id="IPR020568">
    <property type="entry name" value="Ribosomal_Su5_D2-typ_SF"/>
</dbReference>
<dbReference type="InterPro" id="IPR019741">
    <property type="entry name" value="Galactokinase_CS"/>
</dbReference>
<dbReference type="Proteomes" id="UP001597286">
    <property type="component" value="Unassembled WGS sequence"/>
</dbReference>
<dbReference type="InterPro" id="IPR036554">
    <property type="entry name" value="GHMP_kinase_C_sf"/>
</dbReference>
<evidence type="ECO:0000313" key="12">
    <source>
        <dbReference type="Proteomes" id="UP001597286"/>
    </source>
</evidence>
<keyword evidence="12" id="KW-1185">Reference proteome</keyword>
<feature type="domain" description="Galactokinase N-terminal" evidence="10">
    <location>
        <begin position="13"/>
        <end position="60"/>
    </location>
</feature>
<gene>
    <name evidence="11" type="primary">galK</name>
    <name evidence="11" type="ORF">ACFSJG_24255</name>
</gene>
<evidence type="ECO:0000256" key="7">
    <source>
        <dbReference type="NCBIfam" id="TIGR00131"/>
    </source>
</evidence>
<sequence>MSDAELAAAATARFREAFGAEPDGVWAAPGRVNLIGEHVDYAGGLSLPIALMHSTAVAVRARTDDRLRLRSHLGAWDGAVDEVAPGEPSGWPAYLAGVVWAMRRAGLCDSRFGADVAVVSAVPVGAGLSSSAALECALAIAVADLVGAPTDEAGRGALAAACVGAENEIALAPTGGMDQAIALCGKEGHALLVDSGDGTVAPVPLDLAASGLAVLVIDTRAPHRLVDGRYAERRRSVEEAAASLGVTTLRRATDADLVRLEDSVPRRRARHVVTEIERVRETLRLLASGDICDIGPLLTASHVSLRDDFEVSCPELDNAVDSALAAGAHGARMTGGGFGGSAIALVDDRDVDRVAMEVLSNARTRGLVAPAFLRLGTGGVAARRLVPVM</sequence>
<evidence type="ECO:0000259" key="8">
    <source>
        <dbReference type="Pfam" id="PF00288"/>
    </source>
</evidence>
<dbReference type="SUPFAM" id="SSF55060">
    <property type="entry name" value="GHMP Kinase, C-terminal domain"/>
    <property type="match status" value="1"/>
</dbReference>
<dbReference type="InterPro" id="IPR000705">
    <property type="entry name" value="Galactokinase"/>
</dbReference>
<evidence type="ECO:0000256" key="1">
    <source>
        <dbReference type="ARBA" id="ARBA00006566"/>
    </source>
</evidence>
<dbReference type="Gene3D" id="3.30.230.10">
    <property type="match status" value="1"/>
</dbReference>
<dbReference type="PANTHER" id="PTHR10457">
    <property type="entry name" value="MEVALONATE KINASE/GALACTOKINASE"/>
    <property type="match status" value="1"/>
</dbReference>
<dbReference type="InterPro" id="IPR006204">
    <property type="entry name" value="GHMP_kinase_N_dom"/>
</dbReference>
<dbReference type="PRINTS" id="PR00959">
    <property type="entry name" value="MEVGALKINASE"/>
</dbReference>
<dbReference type="Pfam" id="PF08544">
    <property type="entry name" value="GHMP_kinases_C"/>
    <property type="match status" value="1"/>
</dbReference>
<dbReference type="SUPFAM" id="SSF54211">
    <property type="entry name" value="Ribosomal protein S5 domain 2-like"/>
    <property type="match status" value="1"/>
</dbReference>
<dbReference type="PANTHER" id="PTHR10457:SF7">
    <property type="entry name" value="GALACTOKINASE-RELATED"/>
    <property type="match status" value="1"/>
</dbReference>
<feature type="domain" description="GHMP kinase N-terminal" evidence="8">
    <location>
        <begin position="94"/>
        <end position="186"/>
    </location>
</feature>
<dbReference type="RefSeq" id="WP_378487940.1">
    <property type="nucleotide sequence ID" value="NZ_JBHUFB010000020.1"/>
</dbReference>
<evidence type="ECO:0000256" key="5">
    <source>
        <dbReference type="ARBA" id="ARBA00022840"/>
    </source>
</evidence>
<keyword evidence="4" id="KW-0418">Kinase</keyword>
<dbReference type="EMBL" id="JBHUFB010000020">
    <property type="protein sequence ID" value="MFD1815343.1"/>
    <property type="molecule type" value="Genomic_DNA"/>
</dbReference>
<keyword evidence="3" id="KW-0547">Nucleotide-binding</keyword>
<organism evidence="11 12">
    <name type="scientific">Rhodococcus gannanensis</name>
    <dbReference type="NCBI Taxonomy" id="1960308"/>
    <lineage>
        <taxon>Bacteria</taxon>
        <taxon>Bacillati</taxon>
        <taxon>Actinomycetota</taxon>
        <taxon>Actinomycetes</taxon>
        <taxon>Mycobacteriales</taxon>
        <taxon>Nocardiaceae</taxon>
        <taxon>Rhodococcus</taxon>
    </lineage>
</organism>
<keyword evidence="6" id="KW-0299">Galactose metabolism</keyword>
<dbReference type="InterPro" id="IPR019539">
    <property type="entry name" value="GalKase_N"/>
</dbReference>
<dbReference type="EC" id="2.7.1.6" evidence="7"/>
<keyword evidence="6" id="KW-0119">Carbohydrate metabolism</keyword>
<dbReference type="Gene3D" id="3.30.70.890">
    <property type="entry name" value="GHMP kinase, C-terminal domain"/>
    <property type="match status" value="1"/>
</dbReference>
<dbReference type="PIRSF" id="PIRSF000530">
    <property type="entry name" value="Galactokinase"/>
    <property type="match status" value="1"/>
</dbReference>
<accession>A0ABW4PB22</accession>
<evidence type="ECO:0000256" key="6">
    <source>
        <dbReference type="ARBA" id="ARBA00023144"/>
    </source>
</evidence>
<comment type="similarity">
    <text evidence="1">Belongs to the GHMP kinase family. GalK subfamily.</text>
</comment>
<dbReference type="Pfam" id="PF00288">
    <property type="entry name" value="GHMP_kinases_N"/>
    <property type="match status" value="1"/>
</dbReference>
<dbReference type="InterPro" id="IPR014721">
    <property type="entry name" value="Ribsml_uS5_D2-typ_fold_subgr"/>
</dbReference>
<dbReference type="NCBIfam" id="TIGR00131">
    <property type="entry name" value="gal_kin"/>
    <property type="match status" value="1"/>
</dbReference>
<feature type="domain" description="GHMP kinase C-terminal" evidence="9">
    <location>
        <begin position="284"/>
        <end position="356"/>
    </location>
</feature>
<evidence type="ECO:0000256" key="4">
    <source>
        <dbReference type="ARBA" id="ARBA00022777"/>
    </source>
</evidence>
<dbReference type="Pfam" id="PF10509">
    <property type="entry name" value="GalKase_gal_bdg"/>
    <property type="match status" value="1"/>
</dbReference>
<dbReference type="InterPro" id="IPR013750">
    <property type="entry name" value="GHMP_kinase_C_dom"/>
</dbReference>
<proteinExistence type="inferred from homology"/>